<dbReference type="STRING" id="927083.DB32_002935"/>
<dbReference type="KEGG" id="samy:DB32_002935"/>
<sequence length="333" mass="36912">MTRTLVDIPSTLLDPRTGAPAWGSYRGAFRRTELASLSRDRFERLATEKRWFWGSITQPDRMIAFAIVDLGYAASAFTFVWEAGRGLVVDRSLVGVPRICRVRSTKDARIDARFVHPRGSLRVLARDGEPGIEVAIELPDLEVHATLDERGAPPSLTAVAPVPRGVVNTTEKRALMGVRGAALIAGRRVSLDDALGGYDHTHGLLARRTQWNWAFAMGRAQSGERVAFNLVQGFVGEPECALWIDGALVPLPEGRFEFDRDAYQRAWRITTPDGAVDLAFDVSGIHREDLDLRLVKSRFVQPSGTFRGSLRSGDRRLVIENVPGVVEDQDVLW</sequence>
<proteinExistence type="predicted"/>
<reference evidence="1 2" key="1">
    <citation type="submission" date="2015-03" db="EMBL/GenBank/DDBJ databases">
        <title>Genome assembly of Sandaracinus amylolyticus DSM 53668.</title>
        <authorList>
            <person name="Sharma G."/>
            <person name="Subramanian S."/>
        </authorList>
    </citation>
    <scope>NUCLEOTIDE SEQUENCE [LARGE SCALE GENOMIC DNA]</scope>
    <source>
        <strain evidence="1 2">DSM 53668</strain>
    </source>
</reference>
<dbReference type="RefSeq" id="WP_053233016.1">
    <property type="nucleotide sequence ID" value="NZ_CP011125.1"/>
</dbReference>
<organism evidence="1 2">
    <name type="scientific">Sandaracinus amylolyticus</name>
    <dbReference type="NCBI Taxonomy" id="927083"/>
    <lineage>
        <taxon>Bacteria</taxon>
        <taxon>Pseudomonadati</taxon>
        <taxon>Myxococcota</taxon>
        <taxon>Polyangia</taxon>
        <taxon>Polyangiales</taxon>
        <taxon>Sandaracinaceae</taxon>
        <taxon>Sandaracinus</taxon>
    </lineage>
</organism>
<dbReference type="Proteomes" id="UP000034883">
    <property type="component" value="Chromosome"/>
</dbReference>
<protein>
    <recommendedName>
        <fullName evidence="3">DUF2804 domain-containing protein</fullName>
    </recommendedName>
</protein>
<dbReference type="PANTHER" id="PTHR35868">
    <property type="entry name" value="DUF2804 DOMAIN-CONTAINING PROTEIN-RELATED"/>
    <property type="match status" value="1"/>
</dbReference>
<keyword evidence="2" id="KW-1185">Reference proteome</keyword>
<dbReference type="EMBL" id="CP011125">
    <property type="protein sequence ID" value="AKF05786.1"/>
    <property type="molecule type" value="Genomic_DNA"/>
</dbReference>
<dbReference type="InterPro" id="IPR021243">
    <property type="entry name" value="DUF2804"/>
</dbReference>
<name>A0A0F6W2I7_9BACT</name>
<evidence type="ECO:0000313" key="2">
    <source>
        <dbReference type="Proteomes" id="UP000034883"/>
    </source>
</evidence>
<gene>
    <name evidence="1" type="ORF">DB32_002935</name>
</gene>
<dbReference type="Pfam" id="PF10974">
    <property type="entry name" value="DUF2804"/>
    <property type="match status" value="1"/>
</dbReference>
<evidence type="ECO:0000313" key="1">
    <source>
        <dbReference type="EMBL" id="AKF05786.1"/>
    </source>
</evidence>
<evidence type="ECO:0008006" key="3">
    <source>
        <dbReference type="Google" id="ProtNLM"/>
    </source>
</evidence>
<dbReference type="AlphaFoldDB" id="A0A0F6W2I7"/>
<dbReference type="PANTHER" id="PTHR35868:SF4">
    <property type="entry name" value="DUF2804 DOMAIN-CONTAINING PROTEIN"/>
    <property type="match status" value="1"/>
</dbReference>
<accession>A0A0F6W2I7</accession>